<proteinExistence type="predicted"/>
<dbReference type="InterPro" id="IPR045628">
    <property type="entry name" value="Lhr_WH_dom"/>
</dbReference>
<dbReference type="Pfam" id="PF19306">
    <property type="entry name" value="WHD_Lhr"/>
    <property type="match status" value="1"/>
</dbReference>
<reference evidence="2 3" key="1">
    <citation type="submission" date="2019-12" db="EMBL/GenBank/DDBJ databases">
        <title>The draft genomic sequence of strain Chitinophaga oryziterrae JCM 16595.</title>
        <authorList>
            <person name="Zhang X."/>
        </authorList>
    </citation>
    <scope>NUCLEOTIDE SEQUENCE [LARGE SCALE GENOMIC DNA]</scope>
    <source>
        <strain evidence="2 3">JCM 16595</strain>
    </source>
</reference>
<dbReference type="PANTHER" id="PTHR47962:SF5">
    <property type="entry name" value="ATP-DEPENDENT HELICASE LHR-RELATED"/>
    <property type="match status" value="1"/>
</dbReference>
<accession>A0A6N8J7F4</accession>
<dbReference type="GO" id="GO:0016887">
    <property type="term" value="F:ATP hydrolysis activity"/>
    <property type="evidence" value="ECO:0007669"/>
    <property type="project" value="TreeGrafter"/>
</dbReference>
<dbReference type="RefSeq" id="WP_170302651.1">
    <property type="nucleotide sequence ID" value="NZ_BAAAZB010000010.1"/>
</dbReference>
<gene>
    <name evidence="2" type="ORF">GO495_08150</name>
</gene>
<dbReference type="EMBL" id="WRXO01000002">
    <property type="protein sequence ID" value="MVT40551.1"/>
    <property type="molecule type" value="Genomic_DNA"/>
</dbReference>
<dbReference type="InterPro" id="IPR052511">
    <property type="entry name" value="ATP-dep_Helicase"/>
</dbReference>
<evidence type="ECO:0000259" key="1">
    <source>
        <dbReference type="Pfam" id="PF19306"/>
    </source>
</evidence>
<evidence type="ECO:0000313" key="2">
    <source>
        <dbReference type="EMBL" id="MVT40551.1"/>
    </source>
</evidence>
<dbReference type="AlphaFoldDB" id="A0A6N8J7F4"/>
<feature type="domain" description="Helicase Lhr-like winged helix" evidence="1">
    <location>
        <begin position="24"/>
        <end position="171"/>
    </location>
</feature>
<comment type="caution">
    <text evidence="2">The sequence shown here is derived from an EMBL/GenBank/DDBJ whole genome shotgun (WGS) entry which is preliminary data.</text>
</comment>
<dbReference type="Proteomes" id="UP000468388">
    <property type="component" value="Unassembled WGS sequence"/>
</dbReference>
<sequence>MCADEEELILLTGCVSLGMKRSSEAILLPNRAFHILAHQTICFCLQNAGATAEQIWNVLSKAYCFSRITRSEFDLLISHMVQEDYLRIINGTLLLTGKKSEDEFLRANWKRLFAIFDTGPMYNVVDGKKVVGTLDSGFARERQLPFVFVLGGQEWNALKIDHELQQIVVQKNETGIPPKWSTIGNFDVPFELAQEIGHLLMSDEKLEFLDLPALRILNAERNAHSNLGWNHGSWIIEASSDAERIYLWTFSGDKINRSLYKFLCSKVKGDIKYDYKKVIIDFGKEPKSVQEIYDLITELRTRTEQEIRSHMEIEIEVKWFSKFSECLPAKLSKKAIIEKDMDLSGLVRELNEMTIDY</sequence>
<protein>
    <recommendedName>
        <fullName evidence="1">Helicase Lhr-like winged helix domain-containing protein</fullName>
    </recommendedName>
</protein>
<dbReference type="PANTHER" id="PTHR47962">
    <property type="entry name" value="ATP-DEPENDENT HELICASE LHR-RELATED-RELATED"/>
    <property type="match status" value="1"/>
</dbReference>
<organism evidence="2 3">
    <name type="scientific">Chitinophaga oryziterrae</name>
    <dbReference type="NCBI Taxonomy" id="1031224"/>
    <lineage>
        <taxon>Bacteria</taxon>
        <taxon>Pseudomonadati</taxon>
        <taxon>Bacteroidota</taxon>
        <taxon>Chitinophagia</taxon>
        <taxon>Chitinophagales</taxon>
        <taxon>Chitinophagaceae</taxon>
        <taxon>Chitinophaga</taxon>
    </lineage>
</organism>
<keyword evidence="3" id="KW-1185">Reference proteome</keyword>
<evidence type="ECO:0000313" key="3">
    <source>
        <dbReference type="Proteomes" id="UP000468388"/>
    </source>
</evidence>
<dbReference type="GO" id="GO:0003677">
    <property type="term" value="F:DNA binding"/>
    <property type="evidence" value="ECO:0007669"/>
    <property type="project" value="TreeGrafter"/>
</dbReference>
<name>A0A6N8J7F4_9BACT</name>